<comment type="similarity">
    <text evidence="1">Belongs to the LysR transcriptional regulatory family.</text>
</comment>
<dbReference type="AlphaFoldDB" id="A0A0D6JC81"/>
<dbReference type="Pfam" id="PF03466">
    <property type="entry name" value="LysR_substrate"/>
    <property type="match status" value="1"/>
</dbReference>
<feature type="domain" description="HTH lysR-type" evidence="5">
    <location>
        <begin position="1"/>
        <end position="59"/>
    </location>
</feature>
<keyword evidence="3" id="KW-0238">DNA-binding</keyword>
<evidence type="ECO:0000313" key="7">
    <source>
        <dbReference type="Proteomes" id="UP000033187"/>
    </source>
</evidence>
<dbReference type="InterPro" id="IPR036388">
    <property type="entry name" value="WH-like_DNA-bd_sf"/>
</dbReference>
<dbReference type="FunFam" id="1.10.10.10:FF:000001">
    <property type="entry name" value="LysR family transcriptional regulator"/>
    <property type="match status" value="1"/>
</dbReference>
<dbReference type="Gene3D" id="3.40.190.290">
    <property type="match status" value="1"/>
</dbReference>
<dbReference type="FunFam" id="3.40.190.290:FF:000001">
    <property type="entry name" value="Transcriptional regulator, LysR family"/>
    <property type="match status" value="1"/>
</dbReference>
<dbReference type="Pfam" id="PF00126">
    <property type="entry name" value="HTH_1"/>
    <property type="match status" value="1"/>
</dbReference>
<evidence type="ECO:0000256" key="3">
    <source>
        <dbReference type="ARBA" id="ARBA00023125"/>
    </source>
</evidence>
<dbReference type="KEGG" id="fiy:BN1229_v1_1022"/>
<keyword evidence="4" id="KW-0804">Transcription</keyword>
<dbReference type="GO" id="GO:0006351">
    <property type="term" value="P:DNA-templated transcription"/>
    <property type="evidence" value="ECO:0007669"/>
    <property type="project" value="TreeGrafter"/>
</dbReference>
<gene>
    <name evidence="6" type="ORF">YBN1229_v1_1022</name>
</gene>
<dbReference type="InterPro" id="IPR000847">
    <property type="entry name" value="LysR_HTH_N"/>
</dbReference>
<dbReference type="GO" id="GO:0003700">
    <property type="term" value="F:DNA-binding transcription factor activity"/>
    <property type="evidence" value="ECO:0007669"/>
    <property type="project" value="InterPro"/>
</dbReference>
<evidence type="ECO:0000256" key="2">
    <source>
        <dbReference type="ARBA" id="ARBA00023015"/>
    </source>
</evidence>
<sequence>MDKLDAMNAFAKVVATGSFAEAGRELGLTRSAVSKAVMELETLLAARLLDRTTRRVSPTEAGLAYYERCISILAEVEETEAQISRLHDEPRGILKINAPTSFGTLYLAESIAEFMQLYPDLSVEMTLNDRFIDPIAEGVDITIRIGELTDSSLIARRLAPARLVLAAAPAYLEKRGIPTHPSELSRHDCLTYGYATAMQRWRLRDGEKLLTVPVNSKMCCNNGEILGVAAIAGHGITSLPTFIIGPAIRAGDLQVVLADYPPDDLSISALYAPNRYLAAKTRVFIDFLVKRFGSKPPWEID</sequence>
<reference evidence="7" key="1">
    <citation type="submission" date="2015-02" db="EMBL/GenBank/DDBJ databases">
        <authorList>
            <person name="Chooi Y.-H."/>
        </authorList>
    </citation>
    <scope>NUCLEOTIDE SEQUENCE [LARGE SCALE GENOMIC DNA]</scope>
    <source>
        <strain evidence="7">strain Y</strain>
    </source>
</reference>
<evidence type="ECO:0000256" key="4">
    <source>
        <dbReference type="ARBA" id="ARBA00023163"/>
    </source>
</evidence>
<evidence type="ECO:0000256" key="1">
    <source>
        <dbReference type="ARBA" id="ARBA00009437"/>
    </source>
</evidence>
<dbReference type="Gene3D" id="1.10.10.10">
    <property type="entry name" value="Winged helix-like DNA-binding domain superfamily/Winged helix DNA-binding domain"/>
    <property type="match status" value="1"/>
</dbReference>
<dbReference type="EMBL" id="LN829119">
    <property type="protein sequence ID" value="CPR16916.1"/>
    <property type="molecule type" value="Genomic_DNA"/>
</dbReference>
<dbReference type="RefSeq" id="WP_046477072.1">
    <property type="nucleotide sequence ID" value="NZ_LN829118.1"/>
</dbReference>
<name>A0A0D6JC81_9HYPH</name>
<dbReference type="SUPFAM" id="SSF46785">
    <property type="entry name" value="Winged helix' DNA-binding domain"/>
    <property type="match status" value="1"/>
</dbReference>
<dbReference type="PROSITE" id="PS50931">
    <property type="entry name" value="HTH_LYSR"/>
    <property type="match status" value="1"/>
</dbReference>
<dbReference type="GO" id="GO:0043565">
    <property type="term" value="F:sequence-specific DNA binding"/>
    <property type="evidence" value="ECO:0007669"/>
    <property type="project" value="TreeGrafter"/>
</dbReference>
<evidence type="ECO:0000313" key="6">
    <source>
        <dbReference type="EMBL" id="CPR16916.1"/>
    </source>
</evidence>
<dbReference type="InterPro" id="IPR005119">
    <property type="entry name" value="LysR_subst-bd"/>
</dbReference>
<proteinExistence type="inferred from homology"/>
<keyword evidence="7" id="KW-1185">Reference proteome</keyword>
<dbReference type="SUPFAM" id="SSF53850">
    <property type="entry name" value="Periplasmic binding protein-like II"/>
    <property type="match status" value="1"/>
</dbReference>
<evidence type="ECO:0000259" key="5">
    <source>
        <dbReference type="PROSITE" id="PS50931"/>
    </source>
</evidence>
<dbReference type="PANTHER" id="PTHR30537:SF5">
    <property type="entry name" value="HTH-TYPE TRANSCRIPTIONAL ACTIVATOR TTDR-RELATED"/>
    <property type="match status" value="1"/>
</dbReference>
<keyword evidence="2" id="KW-0805">Transcription regulation</keyword>
<dbReference type="CDD" id="cd08422">
    <property type="entry name" value="PBP2_CrgA_like"/>
    <property type="match status" value="1"/>
</dbReference>
<dbReference type="OrthoDB" id="9786526at2"/>
<dbReference type="KEGG" id="fil:BN1229_v1_1018"/>
<dbReference type="InterPro" id="IPR036390">
    <property type="entry name" value="WH_DNA-bd_sf"/>
</dbReference>
<dbReference type="PANTHER" id="PTHR30537">
    <property type="entry name" value="HTH-TYPE TRANSCRIPTIONAL REGULATOR"/>
    <property type="match status" value="1"/>
</dbReference>
<dbReference type="InterPro" id="IPR058163">
    <property type="entry name" value="LysR-type_TF_proteobact-type"/>
</dbReference>
<organism evidence="6 7">
    <name type="scientific">Candidatus Filomicrobium marinum</name>
    <dbReference type="NCBI Taxonomy" id="1608628"/>
    <lineage>
        <taxon>Bacteria</taxon>
        <taxon>Pseudomonadati</taxon>
        <taxon>Pseudomonadota</taxon>
        <taxon>Alphaproteobacteria</taxon>
        <taxon>Hyphomicrobiales</taxon>
        <taxon>Hyphomicrobiaceae</taxon>
        <taxon>Filomicrobium</taxon>
    </lineage>
</organism>
<dbReference type="Proteomes" id="UP000033187">
    <property type="component" value="Chromosome 1"/>
</dbReference>
<accession>A0A0D6JC81</accession>
<protein>
    <submittedName>
        <fullName evidence="6">LysR family transcriptional regulator</fullName>
    </submittedName>
</protein>